<accession>A0A9D4JU47</accession>
<reference evidence="1" key="2">
    <citation type="submission" date="2020-11" db="EMBL/GenBank/DDBJ databases">
        <authorList>
            <person name="McCartney M.A."/>
            <person name="Auch B."/>
            <person name="Kono T."/>
            <person name="Mallez S."/>
            <person name="Becker A."/>
            <person name="Gohl D.M."/>
            <person name="Silverstein K.A.T."/>
            <person name="Koren S."/>
            <person name="Bechman K.B."/>
            <person name="Herman A."/>
            <person name="Abrahante J.E."/>
            <person name="Garbe J."/>
        </authorList>
    </citation>
    <scope>NUCLEOTIDE SEQUENCE</scope>
    <source>
        <strain evidence="1">Duluth1</strain>
        <tissue evidence="1">Whole animal</tissue>
    </source>
</reference>
<keyword evidence="2" id="KW-1185">Reference proteome</keyword>
<dbReference type="Proteomes" id="UP000828390">
    <property type="component" value="Unassembled WGS sequence"/>
</dbReference>
<dbReference type="EMBL" id="JAIWYP010000005">
    <property type="protein sequence ID" value="KAH3824780.1"/>
    <property type="molecule type" value="Genomic_DNA"/>
</dbReference>
<sequence length="75" mass="8714">MMWRFWRRNRLKICQKRKPLQDIDAAAASVNQCSVNMEHELETSDFHNVTYADSPAGPNVNISYSCTEPDMQPIR</sequence>
<organism evidence="1 2">
    <name type="scientific">Dreissena polymorpha</name>
    <name type="common">Zebra mussel</name>
    <name type="synonym">Mytilus polymorpha</name>
    <dbReference type="NCBI Taxonomy" id="45954"/>
    <lineage>
        <taxon>Eukaryota</taxon>
        <taxon>Metazoa</taxon>
        <taxon>Spiralia</taxon>
        <taxon>Lophotrochozoa</taxon>
        <taxon>Mollusca</taxon>
        <taxon>Bivalvia</taxon>
        <taxon>Autobranchia</taxon>
        <taxon>Heteroconchia</taxon>
        <taxon>Euheterodonta</taxon>
        <taxon>Imparidentia</taxon>
        <taxon>Neoheterodontei</taxon>
        <taxon>Myida</taxon>
        <taxon>Dreissenoidea</taxon>
        <taxon>Dreissenidae</taxon>
        <taxon>Dreissena</taxon>
    </lineage>
</organism>
<evidence type="ECO:0000313" key="2">
    <source>
        <dbReference type="Proteomes" id="UP000828390"/>
    </source>
</evidence>
<gene>
    <name evidence="1" type="ORF">DPMN_126633</name>
</gene>
<comment type="caution">
    <text evidence="1">The sequence shown here is derived from an EMBL/GenBank/DDBJ whole genome shotgun (WGS) entry which is preliminary data.</text>
</comment>
<reference evidence="1" key="1">
    <citation type="journal article" date="2019" name="bioRxiv">
        <title>The Genome of the Zebra Mussel, Dreissena polymorpha: A Resource for Invasive Species Research.</title>
        <authorList>
            <person name="McCartney M.A."/>
            <person name="Auch B."/>
            <person name="Kono T."/>
            <person name="Mallez S."/>
            <person name="Zhang Y."/>
            <person name="Obille A."/>
            <person name="Becker A."/>
            <person name="Abrahante J.E."/>
            <person name="Garbe J."/>
            <person name="Badalamenti J.P."/>
            <person name="Herman A."/>
            <person name="Mangelson H."/>
            <person name="Liachko I."/>
            <person name="Sullivan S."/>
            <person name="Sone E.D."/>
            <person name="Koren S."/>
            <person name="Silverstein K.A.T."/>
            <person name="Beckman K.B."/>
            <person name="Gohl D.M."/>
        </authorList>
    </citation>
    <scope>NUCLEOTIDE SEQUENCE</scope>
    <source>
        <strain evidence="1">Duluth1</strain>
        <tissue evidence="1">Whole animal</tissue>
    </source>
</reference>
<dbReference type="AlphaFoldDB" id="A0A9D4JU47"/>
<evidence type="ECO:0000313" key="1">
    <source>
        <dbReference type="EMBL" id="KAH3824780.1"/>
    </source>
</evidence>
<protein>
    <submittedName>
        <fullName evidence="1">Uncharacterized protein</fullName>
    </submittedName>
</protein>
<name>A0A9D4JU47_DREPO</name>
<proteinExistence type="predicted"/>